<sequence length="131" mass="14011">MLRMLRSLRAWILVVAVAWIATITTLIMSKPEDGAPSADVLATQIADALRAQDADRLAQLVSLDAGGDEVARVTVANFGTVDTQLITSHLERLNGVQVVVDYVRPNGERGALRLPAVVSAGRWKVTPVATP</sequence>
<dbReference type="RefSeq" id="WP_344886290.1">
    <property type="nucleotide sequence ID" value="NZ_BAABAL010000029.1"/>
</dbReference>
<keyword evidence="2" id="KW-1185">Reference proteome</keyword>
<accession>A0ABP7U857</accession>
<organism evidence="1 2">
    <name type="scientific">Allokutzneria multivorans</name>
    <dbReference type="NCBI Taxonomy" id="1142134"/>
    <lineage>
        <taxon>Bacteria</taxon>
        <taxon>Bacillati</taxon>
        <taxon>Actinomycetota</taxon>
        <taxon>Actinomycetes</taxon>
        <taxon>Pseudonocardiales</taxon>
        <taxon>Pseudonocardiaceae</taxon>
        <taxon>Allokutzneria</taxon>
    </lineage>
</organism>
<evidence type="ECO:0000313" key="1">
    <source>
        <dbReference type="EMBL" id="GAA4037702.1"/>
    </source>
</evidence>
<evidence type="ECO:0000313" key="2">
    <source>
        <dbReference type="Proteomes" id="UP001501747"/>
    </source>
</evidence>
<reference evidence="2" key="1">
    <citation type="journal article" date="2019" name="Int. J. Syst. Evol. Microbiol.">
        <title>The Global Catalogue of Microorganisms (GCM) 10K type strain sequencing project: providing services to taxonomists for standard genome sequencing and annotation.</title>
        <authorList>
            <consortium name="The Broad Institute Genomics Platform"/>
            <consortium name="The Broad Institute Genome Sequencing Center for Infectious Disease"/>
            <person name="Wu L."/>
            <person name="Ma J."/>
        </authorList>
    </citation>
    <scope>NUCLEOTIDE SEQUENCE [LARGE SCALE GENOMIC DNA]</scope>
    <source>
        <strain evidence="2">JCM 17342</strain>
    </source>
</reference>
<dbReference type="Proteomes" id="UP001501747">
    <property type="component" value="Unassembled WGS sequence"/>
</dbReference>
<name>A0ABP7U857_9PSEU</name>
<dbReference type="EMBL" id="BAABAL010000029">
    <property type="protein sequence ID" value="GAA4037702.1"/>
    <property type="molecule type" value="Genomic_DNA"/>
</dbReference>
<proteinExistence type="predicted"/>
<protein>
    <submittedName>
        <fullName evidence="1">Uncharacterized protein</fullName>
    </submittedName>
</protein>
<gene>
    <name evidence="1" type="ORF">GCM10022247_74440</name>
</gene>
<comment type="caution">
    <text evidence="1">The sequence shown here is derived from an EMBL/GenBank/DDBJ whole genome shotgun (WGS) entry which is preliminary data.</text>
</comment>